<dbReference type="InterPro" id="IPR049352">
    <property type="entry name" value="Rost"/>
</dbReference>
<dbReference type="AlphaFoldDB" id="A0A9N9ME88"/>
<evidence type="ECO:0000313" key="2">
    <source>
        <dbReference type="EMBL" id="CAG9760072.1"/>
    </source>
</evidence>
<feature type="transmembrane region" description="Helical" evidence="1">
    <location>
        <begin position="38"/>
        <end position="58"/>
    </location>
</feature>
<dbReference type="Proteomes" id="UP001152799">
    <property type="component" value="Chromosome 1"/>
</dbReference>
<dbReference type="PANTHER" id="PTHR12242">
    <property type="entry name" value="OS02G0130600 PROTEIN-RELATED"/>
    <property type="match status" value="1"/>
</dbReference>
<evidence type="ECO:0000313" key="3">
    <source>
        <dbReference type="Proteomes" id="UP001152799"/>
    </source>
</evidence>
<dbReference type="Pfam" id="PF21534">
    <property type="entry name" value="Rost"/>
    <property type="match status" value="1"/>
</dbReference>
<keyword evidence="1" id="KW-0812">Transmembrane</keyword>
<reference evidence="2" key="1">
    <citation type="submission" date="2022-01" db="EMBL/GenBank/DDBJ databases">
        <authorList>
            <person name="King R."/>
        </authorList>
    </citation>
    <scope>NUCLEOTIDE SEQUENCE</scope>
</reference>
<proteinExistence type="predicted"/>
<feature type="transmembrane region" description="Helical" evidence="1">
    <location>
        <begin position="221"/>
        <end position="245"/>
    </location>
</feature>
<feature type="transmembrane region" description="Helical" evidence="1">
    <location>
        <begin position="180"/>
        <end position="200"/>
    </location>
</feature>
<protein>
    <recommendedName>
        <fullName evidence="4">Protein rolling stone</fullName>
    </recommendedName>
</protein>
<accession>A0A9N9ME88</accession>
<dbReference type="PANTHER" id="PTHR12242:SF49">
    <property type="entry name" value="HEADBUTT, ISOFORM E"/>
    <property type="match status" value="1"/>
</dbReference>
<gene>
    <name evidence="2" type="ORF">CEUTPL_LOCUS808</name>
</gene>
<feature type="transmembrane region" description="Helical" evidence="1">
    <location>
        <begin position="79"/>
        <end position="99"/>
    </location>
</feature>
<feature type="transmembrane region" description="Helical" evidence="1">
    <location>
        <begin position="154"/>
        <end position="174"/>
    </location>
</feature>
<name>A0A9N9ME88_9CUCU</name>
<organism evidence="2 3">
    <name type="scientific">Ceutorhynchus assimilis</name>
    <name type="common">cabbage seed weevil</name>
    <dbReference type="NCBI Taxonomy" id="467358"/>
    <lineage>
        <taxon>Eukaryota</taxon>
        <taxon>Metazoa</taxon>
        <taxon>Ecdysozoa</taxon>
        <taxon>Arthropoda</taxon>
        <taxon>Hexapoda</taxon>
        <taxon>Insecta</taxon>
        <taxon>Pterygota</taxon>
        <taxon>Neoptera</taxon>
        <taxon>Endopterygota</taxon>
        <taxon>Coleoptera</taxon>
        <taxon>Polyphaga</taxon>
        <taxon>Cucujiformia</taxon>
        <taxon>Curculionidae</taxon>
        <taxon>Ceutorhynchinae</taxon>
        <taxon>Ceutorhynchus</taxon>
    </lineage>
</organism>
<evidence type="ECO:0000256" key="1">
    <source>
        <dbReference type="SAM" id="Phobius"/>
    </source>
</evidence>
<dbReference type="OrthoDB" id="419711at2759"/>
<keyword evidence="3" id="KW-1185">Reference proteome</keyword>
<dbReference type="GO" id="GO:0016020">
    <property type="term" value="C:membrane"/>
    <property type="evidence" value="ECO:0007669"/>
    <property type="project" value="TreeGrafter"/>
</dbReference>
<dbReference type="EMBL" id="OU892277">
    <property type="protein sequence ID" value="CAG9760072.1"/>
    <property type="molecule type" value="Genomic_DNA"/>
</dbReference>
<feature type="transmembrane region" description="Helical" evidence="1">
    <location>
        <begin position="119"/>
        <end position="142"/>
    </location>
</feature>
<keyword evidence="1" id="KW-0472">Membrane</keyword>
<evidence type="ECO:0008006" key="4">
    <source>
        <dbReference type="Google" id="ProtNLM"/>
    </source>
</evidence>
<keyword evidence="1" id="KW-1133">Transmembrane helix</keyword>
<sequence>MTGSWKDNFKTSNFWPTHFNPELFIMSQWQSDKETPSLIYLCVRLAVFVSFFVIWILTYTMEPSAGKPRWPVFLTNWGMTLNVLQSFLSCLMLTCAIIGTKVLDNDALKESVLKCYKTYWVLNVMATSVAFTITFIYWTLIYKQTGSYWSTMNFMVHGFNSVLMFVDFCLVAHPVRFLHLIYPIAITFAYTIMTAIFYVCGGTMRDGSRYIYPILKWDQPVPTIGYCAAVLILLTIMHITTFFLYKLKTVIGNCIFGEDSMIPDGFEEQSTKMMVV</sequence>